<comment type="catalytic activity">
    <reaction evidence="8 9">
        <text>L-threonylcarbamoyladenylate + adenosine(37) in tRNA = N(6)-L-threonylcarbamoyladenosine(37) in tRNA + AMP + H(+)</text>
        <dbReference type="Rhea" id="RHEA:37059"/>
        <dbReference type="Rhea" id="RHEA-COMP:10162"/>
        <dbReference type="Rhea" id="RHEA-COMP:10163"/>
        <dbReference type="ChEBI" id="CHEBI:15378"/>
        <dbReference type="ChEBI" id="CHEBI:73682"/>
        <dbReference type="ChEBI" id="CHEBI:74411"/>
        <dbReference type="ChEBI" id="CHEBI:74418"/>
        <dbReference type="ChEBI" id="CHEBI:456215"/>
        <dbReference type="EC" id="2.3.1.234"/>
    </reaction>
</comment>
<keyword evidence="6 9" id="KW-0496">Mitochondrion</keyword>
<gene>
    <name evidence="9" type="primary">GCP1</name>
    <name evidence="11" type="ORF">KC19_7G045200</name>
</gene>
<dbReference type="FunFam" id="3.30.420.40:FF:000083">
    <property type="entry name" value="Probable tRNA N6-adenosine threonylcarbamoyltransferase, mitochondrial"/>
    <property type="match status" value="1"/>
</dbReference>
<dbReference type="InterPro" id="IPR017861">
    <property type="entry name" value="KAE1/TsaD"/>
</dbReference>
<dbReference type="InterPro" id="IPR043129">
    <property type="entry name" value="ATPase_NBD"/>
</dbReference>
<comment type="caution">
    <text evidence="11">The sequence shown here is derived from an EMBL/GenBank/DDBJ whole genome shotgun (WGS) entry which is preliminary data.</text>
</comment>
<dbReference type="PANTHER" id="PTHR11735">
    <property type="entry name" value="TRNA N6-ADENOSINE THREONYLCARBAMOYLTRANSFERASE"/>
    <property type="match status" value="1"/>
</dbReference>
<dbReference type="Gene3D" id="3.30.420.40">
    <property type="match status" value="2"/>
</dbReference>
<accession>A0A8T0H7D3</accession>
<keyword evidence="7 9" id="KW-0012">Acyltransferase</keyword>
<dbReference type="HAMAP" id="MF_01445">
    <property type="entry name" value="TsaD"/>
    <property type="match status" value="1"/>
</dbReference>
<dbReference type="AlphaFoldDB" id="A0A8T0H7D3"/>
<comment type="similarity">
    <text evidence="9">Belongs to the KAE1 / TsaD family.</text>
</comment>
<keyword evidence="12" id="KW-1185">Reference proteome</keyword>
<dbReference type="Pfam" id="PF00814">
    <property type="entry name" value="TsaD"/>
    <property type="match status" value="1"/>
</dbReference>
<reference evidence="11" key="1">
    <citation type="submission" date="2020-06" db="EMBL/GenBank/DDBJ databases">
        <title>WGS assembly of Ceratodon purpureus strain R40.</title>
        <authorList>
            <person name="Carey S.B."/>
            <person name="Jenkins J."/>
            <person name="Shu S."/>
            <person name="Lovell J.T."/>
            <person name="Sreedasyam A."/>
            <person name="Maumus F."/>
            <person name="Tiley G.P."/>
            <person name="Fernandez-Pozo N."/>
            <person name="Barry K."/>
            <person name="Chen C."/>
            <person name="Wang M."/>
            <person name="Lipzen A."/>
            <person name="Daum C."/>
            <person name="Saski C.A."/>
            <person name="Payton A.C."/>
            <person name="Mcbreen J.C."/>
            <person name="Conrad R.E."/>
            <person name="Kollar L.M."/>
            <person name="Olsson S."/>
            <person name="Huttunen S."/>
            <person name="Landis J.B."/>
            <person name="Wickett N.J."/>
            <person name="Johnson M.G."/>
            <person name="Rensing S.A."/>
            <person name="Grimwood J."/>
            <person name="Schmutz J."/>
            <person name="Mcdaniel S.F."/>
        </authorList>
    </citation>
    <scope>NUCLEOTIDE SEQUENCE</scope>
    <source>
        <strain evidence="11">R40</strain>
    </source>
</reference>
<keyword evidence="4 9" id="KW-0479">Metal-binding</keyword>
<dbReference type="PANTHER" id="PTHR11735:SF6">
    <property type="entry name" value="TRNA N6-ADENOSINE THREONYLCARBAMOYLTRANSFERASE, MITOCHONDRIAL"/>
    <property type="match status" value="1"/>
</dbReference>
<evidence type="ECO:0000256" key="1">
    <source>
        <dbReference type="ARBA" id="ARBA00004173"/>
    </source>
</evidence>
<organism evidence="11 12">
    <name type="scientific">Ceratodon purpureus</name>
    <name type="common">Fire moss</name>
    <name type="synonym">Dicranum purpureum</name>
    <dbReference type="NCBI Taxonomy" id="3225"/>
    <lineage>
        <taxon>Eukaryota</taxon>
        <taxon>Viridiplantae</taxon>
        <taxon>Streptophyta</taxon>
        <taxon>Embryophyta</taxon>
        <taxon>Bryophyta</taxon>
        <taxon>Bryophytina</taxon>
        <taxon>Bryopsida</taxon>
        <taxon>Dicranidae</taxon>
        <taxon>Pseudoditrichales</taxon>
        <taxon>Ditrichaceae</taxon>
        <taxon>Ceratodon</taxon>
    </lineage>
</organism>
<sequence length="471" mass="50264">MAAMACTRLGFEARPLLAMALGLRGLGGLRGLRVGDAGGGGVRWRWKAVGGSCRSAGVGVRARGLRGGVSGRECGELILGIETSCDDTGAAVVTTDGRILGEALSSQADLLVQWGGVVPNLAQDAHAKAIDKVVADALANAGVQEEDLSAVAVTIGPGLSMCLRVGVSKARDIARVHRLPMVGVHHMEAHALVARLTEKGVEFPFVVLLVSGGHNLLLLAQDVGQYTQLGTTVDDAIGEAYDKTARLLGLDLKRGGGPALEQLALEGNPKAFNFSVPMRQRQNCNFSYAGLKNQVRLAIAAKNINAEVPLSETDTEERRLRADMAASFQRVAVLHLEDRCRRALEWARKIDPSVACLVVSGGVASNQVVRSRLNYITQEVGLRLVCPPPRLCTDNGVMVAWAGVEHYNRGMTQPPPPIDEPLDAWLDLRPRWQLGEILEEGVADAHKRSLKKTGTHPSLTAQVRSYAEGNC</sequence>
<evidence type="ECO:0000313" key="11">
    <source>
        <dbReference type="EMBL" id="KAG0566199.1"/>
    </source>
</evidence>
<name>A0A8T0H7D3_CERPU</name>
<dbReference type="SUPFAM" id="SSF53067">
    <property type="entry name" value="Actin-like ATPase domain"/>
    <property type="match status" value="1"/>
</dbReference>
<evidence type="ECO:0000256" key="7">
    <source>
        <dbReference type="ARBA" id="ARBA00023315"/>
    </source>
</evidence>
<dbReference type="CDD" id="cd24134">
    <property type="entry name" value="ASKHA_NBD_OSGEPL1_QRI7_euk"/>
    <property type="match status" value="1"/>
</dbReference>
<dbReference type="GO" id="GO:0061711">
    <property type="term" value="F:tRNA N(6)-L-threonylcarbamoyladenine synthase activity"/>
    <property type="evidence" value="ECO:0007669"/>
    <property type="project" value="UniProtKB-EC"/>
</dbReference>
<keyword evidence="5" id="KW-0809">Transit peptide</keyword>
<keyword evidence="2 9" id="KW-0808">Transferase</keyword>
<dbReference type="GO" id="GO:0046872">
    <property type="term" value="F:metal ion binding"/>
    <property type="evidence" value="ECO:0007669"/>
    <property type="project" value="UniProtKB-KW"/>
</dbReference>
<protein>
    <recommendedName>
        <fullName evidence="9">Glycoprotease 1</fullName>
    </recommendedName>
</protein>
<keyword evidence="3 9" id="KW-0819">tRNA processing</keyword>
<dbReference type="GO" id="GO:0005739">
    <property type="term" value="C:mitochondrion"/>
    <property type="evidence" value="ECO:0007669"/>
    <property type="project" value="UniProtKB-SubCell"/>
</dbReference>
<evidence type="ECO:0000256" key="3">
    <source>
        <dbReference type="ARBA" id="ARBA00022694"/>
    </source>
</evidence>
<dbReference type="FunFam" id="3.30.420.40:FF:000133">
    <property type="entry name" value="Probable tRNA N6-adenosine threonylcarbamoyltransferase, mitochondrial"/>
    <property type="match status" value="1"/>
</dbReference>
<evidence type="ECO:0000256" key="6">
    <source>
        <dbReference type="ARBA" id="ARBA00023128"/>
    </source>
</evidence>
<evidence type="ECO:0000256" key="2">
    <source>
        <dbReference type="ARBA" id="ARBA00022679"/>
    </source>
</evidence>
<dbReference type="PRINTS" id="PR00789">
    <property type="entry name" value="OSIALOPTASE"/>
</dbReference>
<evidence type="ECO:0000313" key="12">
    <source>
        <dbReference type="Proteomes" id="UP000822688"/>
    </source>
</evidence>
<dbReference type="InterPro" id="IPR000905">
    <property type="entry name" value="Gcp-like_dom"/>
</dbReference>
<comment type="subcellular location">
    <subcellularLocation>
        <location evidence="1 9">Mitochondrion</location>
    </subcellularLocation>
</comment>
<comment type="subunit">
    <text evidence="9">Homodimer.</text>
</comment>
<dbReference type="InterPro" id="IPR022450">
    <property type="entry name" value="TsaD"/>
</dbReference>
<evidence type="ECO:0000256" key="9">
    <source>
        <dbReference type="HAMAP-Rule" id="MF_03179"/>
    </source>
</evidence>
<dbReference type="EMBL" id="CM026428">
    <property type="protein sequence ID" value="KAG0566199.1"/>
    <property type="molecule type" value="Genomic_DNA"/>
</dbReference>
<evidence type="ECO:0000256" key="5">
    <source>
        <dbReference type="ARBA" id="ARBA00022946"/>
    </source>
</evidence>
<dbReference type="NCBIfam" id="TIGR03723">
    <property type="entry name" value="T6A_TsaD_YgjD"/>
    <property type="match status" value="1"/>
</dbReference>
<dbReference type="NCBIfam" id="TIGR00329">
    <property type="entry name" value="gcp_kae1"/>
    <property type="match status" value="1"/>
</dbReference>
<dbReference type="Proteomes" id="UP000822688">
    <property type="component" value="Chromosome 7"/>
</dbReference>
<evidence type="ECO:0000259" key="10">
    <source>
        <dbReference type="Pfam" id="PF00814"/>
    </source>
</evidence>
<proteinExistence type="inferred from homology"/>
<comment type="cofactor">
    <cofactor evidence="9">
        <name>a divalent metal cation</name>
        <dbReference type="ChEBI" id="CHEBI:60240"/>
    </cofactor>
    <text evidence="9">Binds 1 divalent metal cation per subunit.</text>
</comment>
<dbReference type="GO" id="GO:0002949">
    <property type="term" value="P:tRNA threonylcarbamoyladenosine modification"/>
    <property type="evidence" value="ECO:0007669"/>
    <property type="project" value="UniProtKB-UniRule"/>
</dbReference>
<evidence type="ECO:0000256" key="8">
    <source>
        <dbReference type="ARBA" id="ARBA00048117"/>
    </source>
</evidence>
<comment type="function">
    <text evidence="9">Required for the formation of a threonylcarbamoyl group on adenosine at position 37 (t(6)A37) in mitochondrial tRNAs that read codons beginning with adenine. Probably involved in the transfer of the threonylcarbamoyl moiety of threonylcarbamoyl-AMP (TC-AMP) to the N6 group of A37. Involved in mitochondrial genome maintenance.</text>
</comment>
<feature type="domain" description="Gcp-like" evidence="10">
    <location>
        <begin position="99"/>
        <end position="401"/>
    </location>
</feature>
<evidence type="ECO:0000256" key="4">
    <source>
        <dbReference type="ARBA" id="ARBA00022723"/>
    </source>
</evidence>